<dbReference type="GeneID" id="109945240"/>
<name>B6TJG1_MAIZE</name>
<sequence>MDRTAPVVAIAEVVDAARAAAVAAAEARCVALVAEKEARAGVESATIAAGKVELAVSAVKYGRFVEGDSMVESKDNVDLKYHVSIKNSLRYAIQEMRRQSSIIQNMNRLCCSIPEVEGGKVGKLSSHLKEVCKGLEKTSIVCEEDLENKCPGWDLDHPPSDVEDDCNPSEFEDQEDGYVSEDPELWEMVFEDMKWEENKVAVSLFEHCRIMGYDYDQMFDHTTR</sequence>
<dbReference type="RefSeq" id="XP_023157887.1">
    <property type="nucleotide sequence ID" value="XM_023302119.1"/>
</dbReference>
<dbReference type="KEGG" id="zma:109945240"/>
<accession>B6TJG1</accession>
<protein>
    <submittedName>
        <fullName evidence="1">Uncharacterized protein</fullName>
    </submittedName>
</protein>
<proteinExistence type="evidence at transcript level"/>
<dbReference type="InterPro" id="IPR009227">
    <property type="entry name" value="Zea_mays_MuDR"/>
</dbReference>
<organism evidence="1">
    <name type="scientific">Zea mays</name>
    <name type="common">Maize</name>
    <dbReference type="NCBI Taxonomy" id="4577"/>
    <lineage>
        <taxon>Eukaryota</taxon>
        <taxon>Viridiplantae</taxon>
        <taxon>Streptophyta</taxon>
        <taxon>Embryophyta</taxon>
        <taxon>Tracheophyta</taxon>
        <taxon>Spermatophyta</taxon>
        <taxon>Magnoliopsida</taxon>
        <taxon>Liliopsida</taxon>
        <taxon>Poales</taxon>
        <taxon>Poaceae</taxon>
        <taxon>PACMAD clade</taxon>
        <taxon>Panicoideae</taxon>
        <taxon>Andropogonodae</taxon>
        <taxon>Andropogoneae</taxon>
        <taxon>Tripsacinae</taxon>
        <taxon>Zea</taxon>
    </lineage>
</organism>
<evidence type="ECO:0000313" key="1">
    <source>
        <dbReference type="EMBL" id="ACG37244.1"/>
    </source>
</evidence>
<dbReference type="EMBL" id="EU965126">
    <property type="protein sequence ID" value="ACG37244.1"/>
    <property type="molecule type" value="mRNA"/>
</dbReference>
<dbReference type="AlphaFoldDB" id="B6TJG1"/>
<dbReference type="ExpressionAtlas" id="B6TJG1">
    <property type="expression patterns" value="baseline and differential"/>
</dbReference>
<dbReference type="Pfam" id="PF05928">
    <property type="entry name" value="Zea_mays_MuDR"/>
    <property type="match status" value="1"/>
</dbReference>
<reference evidence="1" key="1">
    <citation type="journal article" date="2009" name="Plant Mol. Biol.">
        <title>Insights into corn genes derived from large-scale cDNA sequencing.</title>
        <authorList>
            <person name="Alexandrov N.N."/>
            <person name="Brover V.V."/>
            <person name="Freidin S."/>
            <person name="Troukhan M.E."/>
            <person name="Tatarinova T.V."/>
            <person name="Zhang H."/>
            <person name="Swaller T.J."/>
            <person name="Lu Y.P."/>
            <person name="Bouck J."/>
            <person name="Flavell R.B."/>
            <person name="Feldmann K.A."/>
        </authorList>
    </citation>
    <scope>NUCLEOTIDE SEQUENCE</scope>
</reference>